<sequence length="144" mass="17190">METDVMTDQLAMTLSTKLLNAFDSRNFTEFKDFDVRFTYDQCHKIYEKAEFLKAVEDYRNTFASGTVIKYALISAFPIKRQYNGIQFNVHTEFLGQHHDILVNFQKTRPTLGSMWRWVHAWKLNCIRDDHRVFQENELRQKVLS</sequence>
<dbReference type="InParanoid" id="E3MZZ6"/>
<dbReference type="eggNOG" id="ENOG502TIW2">
    <property type="taxonomic scope" value="Eukaryota"/>
</dbReference>
<dbReference type="Proteomes" id="UP000008281">
    <property type="component" value="Unassembled WGS sequence"/>
</dbReference>
<accession>E3MZZ6</accession>
<keyword evidence="2" id="KW-1185">Reference proteome</keyword>
<dbReference type="EMBL" id="DS268503">
    <property type="protein sequence ID" value="EFP13177.1"/>
    <property type="molecule type" value="Genomic_DNA"/>
</dbReference>
<reference evidence="1" key="1">
    <citation type="submission" date="2007-07" db="EMBL/GenBank/DDBJ databases">
        <title>PCAP assembly of the Caenorhabditis remanei genome.</title>
        <authorList>
            <consortium name="The Caenorhabditis remanei Sequencing Consortium"/>
            <person name="Wilson R.K."/>
        </authorList>
    </citation>
    <scope>NUCLEOTIDE SEQUENCE [LARGE SCALE GENOMIC DNA]</scope>
    <source>
        <strain evidence="1">PB4641</strain>
    </source>
</reference>
<organism evidence="2">
    <name type="scientific">Caenorhabditis remanei</name>
    <name type="common">Caenorhabditis vulgaris</name>
    <dbReference type="NCBI Taxonomy" id="31234"/>
    <lineage>
        <taxon>Eukaryota</taxon>
        <taxon>Metazoa</taxon>
        <taxon>Ecdysozoa</taxon>
        <taxon>Nematoda</taxon>
        <taxon>Chromadorea</taxon>
        <taxon>Rhabditida</taxon>
        <taxon>Rhabditina</taxon>
        <taxon>Rhabditomorpha</taxon>
        <taxon>Rhabditoidea</taxon>
        <taxon>Rhabditidae</taxon>
        <taxon>Peloderinae</taxon>
        <taxon>Caenorhabditis</taxon>
    </lineage>
</organism>
<gene>
    <name evidence="1" type="ORF">CRE_08453</name>
</gene>
<dbReference type="AlphaFoldDB" id="E3MZZ6"/>
<dbReference type="CTD" id="9800596"/>
<proteinExistence type="predicted"/>
<dbReference type="OMA" id="WRWVHAW"/>
<dbReference type="HOGENOM" id="CLU_1705810_0_0_1"/>
<dbReference type="GeneID" id="9800596"/>
<dbReference type="OrthoDB" id="5850499at2759"/>
<dbReference type="KEGG" id="crq:GCK72_003053"/>
<protein>
    <submittedName>
        <fullName evidence="1">Uncharacterized protein</fullName>
    </submittedName>
</protein>
<name>E3MZZ6_CAERE</name>
<evidence type="ECO:0000313" key="2">
    <source>
        <dbReference type="Proteomes" id="UP000008281"/>
    </source>
</evidence>
<dbReference type="RefSeq" id="XP_003098238.2">
    <property type="nucleotide sequence ID" value="XM_003098190.2"/>
</dbReference>
<evidence type="ECO:0000313" key="1">
    <source>
        <dbReference type="EMBL" id="EFP13177.1"/>
    </source>
</evidence>